<dbReference type="SMART" id="SM00220">
    <property type="entry name" value="S_TKc"/>
    <property type="match status" value="1"/>
</dbReference>
<dbReference type="GO" id="GO:0004674">
    <property type="term" value="F:protein serine/threonine kinase activity"/>
    <property type="evidence" value="ECO:0007669"/>
    <property type="project" value="UniProtKB-KW"/>
</dbReference>
<dbReference type="Gene3D" id="3.30.200.20">
    <property type="entry name" value="Phosphorylase Kinase, domain 1"/>
    <property type="match status" value="1"/>
</dbReference>
<feature type="binding site" evidence="4">
    <location>
        <position position="38"/>
    </location>
    <ligand>
        <name>ATP</name>
        <dbReference type="ChEBI" id="CHEBI:30616"/>
    </ligand>
</feature>
<evidence type="ECO:0000313" key="6">
    <source>
        <dbReference type="EMBL" id="KAJ3222584.1"/>
    </source>
</evidence>
<dbReference type="InterPro" id="IPR050117">
    <property type="entry name" value="MAPK"/>
</dbReference>
<keyword evidence="1" id="KW-0723">Serine/threonine-protein kinase</keyword>
<dbReference type="AlphaFoldDB" id="A0AAD5Y1J8"/>
<feature type="domain" description="Protein kinase" evidence="5">
    <location>
        <begin position="9"/>
        <end position="308"/>
    </location>
</feature>
<proteinExistence type="predicted"/>
<comment type="caution">
    <text evidence="6">The sequence shown here is derived from an EMBL/GenBank/DDBJ whole genome shotgun (WGS) entry which is preliminary data.</text>
</comment>
<evidence type="ECO:0000256" key="2">
    <source>
        <dbReference type="ARBA" id="ARBA00022741"/>
    </source>
</evidence>
<keyword evidence="1" id="KW-0418">Kinase</keyword>
<dbReference type="PANTHER" id="PTHR24055">
    <property type="entry name" value="MITOGEN-ACTIVATED PROTEIN KINASE"/>
    <property type="match status" value="1"/>
</dbReference>
<keyword evidence="3 4" id="KW-0067">ATP-binding</keyword>
<dbReference type="Pfam" id="PF00069">
    <property type="entry name" value="Pkinase"/>
    <property type="match status" value="1"/>
</dbReference>
<keyword evidence="1" id="KW-0808">Transferase</keyword>
<dbReference type="GO" id="GO:0005524">
    <property type="term" value="F:ATP binding"/>
    <property type="evidence" value="ECO:0007669"/>
    <property type="project" value="UniProtKB-UniRule"/>
</dbReference>
<dbReference type="InterPro" id="IPR017441">
    <property type="entry name" value="Protein_kinase_ATP_BS"/>
</dbReference>
<dbReference type="Proteomes" id="UP001211065">
    <property type="component" value="Unassembled WGS sequence"/>
</dbReference>
<dbReference type="SUPFAM" id="SSF56112">
    <property type="entry name" value="Protein kinase-like (PK-like)"/>
    <property type="match status" value="1"/>
</dbReference>
<evidence type="ECO:0000256" key="4">
    <source>
        <dbReference type="PROSITE-ProRule" id="PRU10141"/>
    </source>
</evidence>
<dbReference type="EMBL" id="JADGJW010000169">
    <property type="protein sequence ID" value="KAJ3222584.1"/>
    <property type="molecule type" value="Genomic_DNA"/>
</dbReference>
<keyword evidence="2 4" id="KW-0547">Nucleotide-binding</keyword>
<dbReference type="InterPro" id="IPR000719">
    <property type="entry name" value="Prot_kinase_dom"/>
</dbReference>
<name>A0AAD5Y1J8_9FUNG</name>
<accession>A0AAD5Y1J8</accession>
<dbReference type="CDD" id="cd07830">
    <property type="entry name" value="STKc_MAK_like"/>
    <property type="match status" value="1"/>
</dbReference>
<protein>
    <recommendedName>
        <fullName evidence="5">Protein kinase domain-containing protein</fullName>
    </recommendedName>
</protein>
<dbReference type="PROSITE" id="PS00107">
    <property type="entry name" value="PROTEIN_KINASE_ATP"/>
    <property type="match status" value="1"/>
</dbReference>
<dbReference type="PROSITE" id="PS50011">
    <property type="entry name" value="PROTEIN_KINASE_DOM"/>
    <property type="match status" value="1"/>
</dbReference>
<dbReference type="InterPro" id="IPR011009">
    <property type="entry name" value="Kinase-like_dom_sf"/>
</dbReference>
<keyword evidence="7" id="KW-1185">Reference proteome</keyword>
<reference evidence="6" key="1">
    <citation type="submission" date="2020-05" db="EMBL/GenBank/DDBJ databases">
        <title>Phylogenomic resolution of chytrid fungi.</title>
        <authorList>
            <person name="Stajich J.E."/>
            <person name="Amses K."/>
            <person name="Simmons R."/>
            <person name="Seto K."/>
            <person name="Myers J."/>
            <person name="Bonds A."/>
            <person name="Quandt C.A."/>
            <person name="Barry K."/>
            <person name="Liu P."/>
            <person name="Grigoriev I."/>
            <person name="Longcore J.E."/>
            <person name="James T.Y."/>
        </authorList>
    </citation>
    <scope>NUCLEOTIDE SEQUENCE</scope>
    <source>
        <strain evidence="6">JEL0476</strain>
    </source>
</reference>
<dbReference type="Gene3D" id="1.10.510.10">
    <property type="entry name" value="Transferase(Phosphotransferase) domain 1"/>
    <property type="match status" value="1"/>
</dbReference>
<evidence type="ECO:0000256" key="1">
    <source>
        <dbReference type="ARBA" id="ARBA00022527"/>
    </source>
</evidence>
<evidence type="ECO:0000256" key="3">
    <source>
        <dbReference type="ARBA" id="ARBA00022840"/>
    </source>
</evidence>
<evidence type="ECO:0000259" key="5">
    <source>
        <dbReference type="PROSITE" id="PS50011"/>
    </source>
</evidence>
<dbReference type="FunFam" id="3.30.200.20:FF:000545">
    <property type="entry name" value="CMGC family protein kinase"/>
    <property type="match status" value="1"/>
</dbReference>
<organism evidence="6 7">
    <name type="scientific">Clydaea vesicula</name>
    <dbReference type="NCBI Taxonomy" id="447962"/>
    <lineage>
        <taxon>Eukaryota</taxon>
        <taxon>Fungi</taxon>
        <taxon>Fungi incertae sedis</taxon>
        <taxon>Chytridiomycota</taxon>
        <taxon>Chytridiomycota incertae sedis</taxon>
        <taxon>Chytridiomycetes</taxon>
        <taxon>Lobulomycetales</taxon>
        <taxon>Lobulomycetaceae</taxon>
        <taxon>Clydaea</taxon>
    </lineage>
</organism>
<evidence type="ECO:0000313" key="7">
    <source>
        <dbReference type="Proteomes" id="UP001211065"/>
    </source>
</evidence>
<gene>
    <name evidence="6" type="ORF">HK099_002138</name>
</gene>
<sequence length="725" mass="82193">MSTSLEKRYKISKQLGDGSFGSVYLANNIENGEVVAIKQMKQKYTKWEDCLALREVRSLKKLNNHENIVKLKEVLREKDGTLAFVFEYMEGNLYQLIKQNEGVRFTEQKVKHIMDMKPENLLTKGDVLKIADFGLAREIRSQPPYTEYVSTRWYRAPEVILNQPNYSSPIDIWAVGAIMAEVFTLDPLFPGQSEIDQIHKICTVLGPPSSTESQSKPIGGMIGSSNSYYNQANTSNLNSKSLFGGGYWPEGVKLAKSMSFHFPNIEPPVLESIITGIPIWGLQLIADMLKYDPSKRPSAANCLQHPWFEDLISFLPEADEIKIEKKTFAQPTHINTSETASNNLYPTNSDSKIDSALCISLENEMKEFSENLKNNNTDEYHSHESFFDKSNLLTENYGQKSAASLPFSTPYIRKSLTVLTQVNEFPKSTTIENAENILNSSVSLEQKVDRNEFVKSSSNPNLGYLQDMNKKSNSFTSKTYQPLPSIFNTTISDDKDNENNEKIETYIHQLDNFNKNGPRNSNMDNFNNIQLKTQDFLNSTSILEKTGPRVACIPLEKKSSILDPFYQNVSNQKNHLNKVIPPDNHNLVSQRNLSLGQNGYATLKNEIPTSKPMSLGKKLKPKLNSLNFTSNRALHGDSKHFYENNRGLMGDLQVKGSSFQSNHDLRKPNFNLPPAYHQYQNQNHLNTLQGNRERHQDLLKGARERFRGPTWPLVNFGGLGNRSNC</sequence>